<dbReference type="EMBL" id="AZGM01000064">
    <property type="protein sequence ID" value="KRM27116.1"/>
    <property type="molecule type" value="Genomic_DNA"/>
</dbReference>
<dbReference type="InterPro" id="IPR027417">
    <property type="entry name" value="P-loop_NTPase"/>
</dbReference>
<dbReference type="InterPro" id="IPR051309">
    <property type="entry name" value="ABCF_ATPase"/>
</dbReference>
<comment type="caution">
    <text evidence="6">The sequence shown here is derived from an EMBL/GenBank/DDBJ whole genome shotgun (WGS) entry which is preliminary data.</text>
</comment>
<dbReference type="SUPFAM" id="SSF52540">
    <property type="entry name" value="P-loop containing nucleoside triphosphate hydrolases"/>
    <property type="match status" value="1"/>
</dbReference>
<accession>A0A0R1XK09</accession>
<dbReference type="Proteomes" id="UP000051412">
    <property type="component" value="Unassembled WGS sequence"/>
</dbReference>
<evidence type="ECO:0000256" key="4">
    <source>
        <dbReference type="SAM" id="MobiDB-lite"/>
    </source>
</evidence>
<keyword evidence="7" id="KW-1185">Reference proteome</keyword>
<dbReference type="Pfam" id="PF00005">
    <property type="entry name" value="ABC_tran"/>
    <property type="match status" value="1"/>
</dbReference>
<organism evidence="6 7">
    <name type="scientific">Limosilactobacillus panis DSM 6035</name>
    <dbReference type="NCBI Taxonomy" id="1423782"/>
    <lineage>
        <taxon>Bacteria</taxon>
        <taxon>Bacillati</taxon>
        <taxon>Bacillota</taxon>
        <taxon>Bacilli</taxon>
        <taxon>Lactobacillales</taxon>
        <taxon>Lactobacillaceae</taxon>
        <taxon>Limosilactobacillus</taxon>
    </lineage>
</organism>
<name>A0A0R1XK09_9LACO</name>
<dbReference type="STRING" id="1423782.FD32_GL000073"/>
<evidence type="ECO:0000313" key="7">
    <source>
        <dbReference type="Proteomes" id="UP000051412"/>
    </source>
</evidence>
<dbReference type="AlphaFoldDB" id="A0A0R1XK09"/>
<dbReference type="GO" id="GO:0016887">
    <property type="term" value="F:ATP hydrolysis activity"/>
    <property type="evidence" value="ECO:0007669"/>
    <property type="project" value="InterPro"/>
</dbReference>
<dbReference type="PROSITE" id="PS50893">
    <property type="entry name" value="ABC_TRANSPORTER_2"/>
    <property type="match status" value="1"/>
</dbReference>
<feature type="region of interest" description="Disordered" evidence="4">
    <location>
        <begin position="311"/>
        <end position="337"/>
    </location>
</feature>
<dbReference type="InterPro" id="IPR003439">
    <property type="entry name" value="ABC_transporter-like_ATP-bd"/>
</dbReference>
<dbReference type="PANTHER" id="PTHR42855">
    <property type="entry name" value="ABC TRANSPORTER ATP-BINDING SUBUNIT"/>
    <property type="match status" value="1"/>
</dbReference>
<dbReference type="PATRIC" id="fig|1423782.4.peg.73"/>
<proteinExistence type="predicted"/>
<feature type="coiled-coil region" evidence="3">
    <location>
        <begin position="211"/>
        <end position="248"/>
    </location>
</feature>
<evidence type="ECO:0000256" key="3">
    <source>
        <dbReference type="SAM" id="Coils"/>
    </source>
</evidence>
<dbReference type="CDD" id="cd03221">
    <property type="entry name" value="ABCF_EF-3"/>
    <property type="match status" value="1"/>
</dbReference>
<dbReference type="InterPro" id="IPR003593">
    <property type="entry name" value="AAA+_ATPase"/>
</dbReference>
<reference evidence="6 7" key="1">
    <citation type="journal article" date="2015" name="Genome Announc.">
        <title>Expanding the biotechnology potential of lactobacilli through comparative genomics of 213 strains and associated genera.</title>
        <authorList>
            <person name="Sun Z."/>
            <person name="Harris H.M."/>
            <person name="McCann A."/>
            <person name="Guo C."/>
            <person name="Argimon S."/>
            <person name="Zhang W."/>
            <person name="Yang X."/>
            <person name="Jeffery I.B."/>
            <person name="Cooney J.C."/>
            <person name="Kagawa T.F."/>
            <person name="Liu W."/>
            <person name="Song Y."/>
            <person name="Salvetti E."/>
            <person name="Wrobel A."/>
            <person name="Rasinkangas P."/>
            <person name="Parkhill J."/>
            <person name="Rea M.C."/>
            <person name="O'Sullivan O."/>
            <person name="Ritari J."/>
            <person name="Douillard F.P."/>
            <person name="Paul Ross R."/>
            <person name="Yang R."/>
            <person name="Briner A.E."/>
            <person name="Felis G.E."/>
            <person name="de Vos W.M."/>
            <person name="Barrangou R."/>
            <person name="Klaenhammer T.R."/>
            <person name="Caufield P.W."/>
            <person name="Cui Y."/>
            <person name="Zhang H."/>
            <person name="O'Toole P.W."/>
        </authorList>
    </citation>
    <scope>NUCLEOTIDE SEQUENCE [LARGE SCALE GENOMIC DNA]</scope>
    <source>
        <strain evidence="6 7">DSM 6035</strain>
    </source>
</reference>
<evidence type="ECO:0000256" key="2">
    <source>
        <dbReference type="ARBA" id="ARBA00022840"/>
    </source>
</evidence>
<evidence type="ECO:0000256" key="1">
    <source>
        <dbReference type="ARBA" id="ARBA00022741"/>
    </source>
</evidence>
<dbReference type="SMART" id="SM00382">
    <property type="entry name" value="AAA"/>
    <property type="match status" value="1"/>
</dbReference>
<sequence length="337" mass="37749">MEPIIIKKLTFAYPGQSPLFSNCHLNINSDWKMGLLGRNGRGKTTLMKILLHQLDYTGTVTSNLNFAYFPLVTNESGDLTINTLLGAPGLANLAQWQIERELNTMGVDPTILWQPYNTLSGGEQTKVQLAAPFALPGAFLLLDEPTNHLDQVGRKQVAAYLQTKQQGFILTSHDQAFLDTVIDHTLVIERHQLVLEQGNYATYFAQKKRRDQEAAAKNHQLKAEIKELKKTRQQRAKWAQRAENEKKNNAHADKGFIGAKAAKMMKKTVTTTNRLTSAIEDRQGLMAEVEEIVPLPLNLVRTHHETLLSVDKVALSGPPRPSSNPSALRSRPDSKWR</sequence>
<evidence type="ECO:0000259" key="5">
    <source>
        <dbReference type="PROSITE" id="PS50893"/>
    </source>
</evidence>
<feature type="domain" description="ABC transporter" evidence="5">
    <location>
        <begin position="4"/>
        <end position="215"/>
    </location>
</feature>
<keyword evidence="1" id="KW-0547">Nucleotide-binding</keyword>
<protein>
    <submittedName>
        <fullName evidence="6">ABC superfamily ATP binding cassette transporter, ABC protein</fullName>
    </submittedName>
</protein>
<dbReference type="PANTHER" id="PTHR42855:SF2">
    <property type="entry name" value="DRUG RESISTANCE ABC TRANSPORTER,ATP-BINDING PROTEIN"/>
    <property type="match status" value="1"/>
</dbReference>
<keyword evidence="3" id="KW-0175">Coiled coil</keyword>
<evidence type="ECO:0000313" key="6">
    <source>
        <dbReference type="EMBL" id="KRM27116.1"/>
    </source>
</evidence>
<dbReference type="GO" id="GO:0005524">
    <property type="term" value="F:ATP binding"/>
    <property type="evidence" value="ECO:0007669"/>
    <property type="project" value="UniProtKB-KW"/>
</dbReference>
<dbReference type="Gene3D" id="3.40.50.300">
    <property type="entry name" value="P-loop containing nucleotide triphosphate hydrolases"/>
    <property type="match status" value="1"/>
</dbReference>
<keyword evidence="2" id="KW-0067">ATP-binding</keyword>
<gene>
    <name evidence="6" type="ORF">FD32_GL000073</name>
</gene>